<keyword evidence="3" id="KW-1185">Reference proteome</keyword>
<sequence length="71" mass="7908">FNEAIFSNIIVYAQIALSIALPFSLFPLIHLTSQSQVVDEHVNSKLTTIVGYLLVIIITLLNLQLIWVTIA</sequence>
<comment type="caution">
    <text evidence="2">The sequence shown here is derived from an EMBL/GenBank/DDBJ whole genome shotgun (WGS) entry which is preliminary data.</text>
</comment>
<dbReference type="eggNOG" id="COG1914">
    <property type="taxonomic scope" value="Bacteria"/>
</dbReference>
<keyword evidence="1" id="KW-0812">Transmembrane</keyword>
<keyword evidence="1" id="KW-0472">Membrane</keyword>
<accession>G9ZN50</accession>
<proteinExistence type="predicted"/>
<organism evidence="2 3">
    <name type="scientific">Lentilactobacillus parafarraginis F0439</name>
    <dbReference type="NCBI Taxonomy" id="797515"/>
    <lineage>
        <taxon>Bacteria</taxon>
        <taxon>Bacillati</taxon>
        <taxon>Bacillota</taxon>
        <taxon>Bacilli</taxon>
        <taxon>Lactobacillales</taxon>
        <taxon>Lactobacillaceae</taxon>
        <taxon>Lentilactobacillus</taxon>
    </lineage>
</organism>
<dbReference type="STRING" id="797515.HMPREF9103_01151"/>
<dbReference type="Proteomes" id="UP000004625">
    <property type="component" value="Unassembled WGS sequence"/>
</dbReference>
<gene>
    <name evidence="2" type="ORF">HMPREF9103_01151</name>
</gene>
<feature type="non-terminal residue" evidence="2">
    <location>
        <position position="1"/>
    </location>
</feature>
<keyword evidence="1" id="KW-1133">Transmembrane helix</keyword>
<name>G9ZN50_9LACO</name>
<evidence type="ECO:0000256" key="1">
    <source>
        <dbReference type="SAM" id="Phobius"/>
    </source>
</evidence>
<dbReference type="EMBL" id="AGEY01000049">
    <property type="protein sequence ID" value="EHL99078.1"/>
    <property type="molecule type" value="Genomic_DNA"/>
</dbReference>
<reference evidence="2 3" key="1">
    <citation type="submission" date="2011-09" db="EMBL/GenBank/DDBJ databases">
        <authorList>
            <person name="Weinstock G."/>
            <person name="Sodergren E."/>
            <person name="Clifton S."/>
            <person name="Fulton L."/>
            <person name="Fulton B."/>
            <person name="Courtney L."/>
            <person name="Fronick C."/>
            <person name="Harrison M."/>
            <person name="Strong C."/>
            <person name="Farmer C."/>
            <person name="Delahaunty K."/>
            <person name="Markovic C."/>
            <person name="Hall O."/>
            <person name="Minx P."/>
            <person name="Tomlinson C."/>
            <person name="Mitreva M."/>
            <person name="Hou S."/>
            <person name="Chen J."/>
            <person name="Wollam A."/>
            <person name="Pepin K.H."/>
            <person name="Johnson M."/>
            <person name="Bhonagiri V."/>
            <person name="Zhang X."/>
            <person name="Suruliraj S."/>
            <person name="Warren W."/>
            <person name="Chinwalla A."/>
            <person name="Mardis E.R."/>
            <person name="Wilson R.K."/>
        </authorList>
    </citation>
    <scope>NUCLEOTIDE SEQUENCE [LARGE SCALE GENOMIC DNA]</scope>
    <source>
        <strain evidence="2 3">F0439</strain>
    </source>
</reference>
<protein>
    <recommendedName>
        <fullName evidence="4">Divalent metal cation transporter</fullName>
    </recommendedName>
</protein>
<dbReference type="AlphaFoldDB" id="G9ZN50"/>
<evidence type="ECO:0008006" key="4">
    <source>
        <dbReference type="Google" id="ProtNLM"/>
    </source>
</evidence>
<feature type="transmembrane region" description="Helical" evidence="1">
    <location>
        <begin position="9"/>
        <end position="29"/>
    </location>
</feature>
<feature type="transmembrane region" description="Helical" evidence="1">
    <location>
        <begin position="49"/>
        <end position="70"/>
    </location>
</feature>
<dbReference type="HOGENOM" id="CLU_2728192_0_0_9"/>
<evidence type="ECO:0000313" key="2">
    <source>
        <dbReference type="EMBL" id="EHL99078.1"/>
    </source>
</evidence>
<evidence type="ECO:0000313" key="3">
    <source>
        <dbReference type="Proteomes" id="UP000004625"/>
    </source>
</evidence>